<feature type="transmembrane region" description="Helical" evidence="3">
    <location>
        <begin position="206"/>
        <end position="226"/>
    </location>
</feature>
<accession>A0A7C8NI53</accession>
<keyword evidence="3" id="KW-1133">Transmembrane helix</keyword>
<proteinExistence type="predicted"/>
<evidence type="ECO:0000256" key="2">
    <source>
        <dbReference type="SAM" id="MobiDB-lite"/>
    </source>
</evidence>
<dbReference type="Proteomes" id="UP000475325">
    <property type="component" value="Unassembled WGS sequence"/>
</dbReference>
<keyword evidence="1" id="KW-0175">Coiled coil</keyword>
<reference evidence="4 5" key="1">
    <citation type="submission" date="2019-06" db="EMBL/GenBank/DDBJ databases">
        <authorList>
            <person name="Palmer J.M."/>
        </authorList>
    </citation>
    <scope>NUCLEOTIDE SEQUENCE [LARGE SCALE GENOMIC DNA]</scope>
    <source>
        <strain evidence="4 5">TWF102</strain>
    </source>
</reference>
<dbReference type="AlphaFoldDB" id="A0A7C8NI53"/>
<keyword evidence="3" id="KW-0812">Transmembrane</keyword>
<sequence>MAAAQSGPNNGTPAADVAPRPPSSRLTSSFCCTSDSYVTGDSYHMGDSPTMAPQLYGTCSKCGVENNEFTIASQPRLLQDIFVQHQEREKILKTRIKFLTDKYEEASRLSQEQRRRSHSGIEETLKILNEGETKLKEHYRKELDQIINLYESEQKQNTLLLLSLKIYEEYLGAETIFLIEENNGLKEKQLEYTAVKKERDELRVTVSIFGILATALFAFVLFKFPIAPEDIVDYLQRTVRLGSYDPTPSPTRCT</sequence>
<evidence type="ECO:0000313" key="5">
    <source>
        <dbReference type="Proteomes" id="UP000475325"/>
    </source>
</evidence>
<keyword evidence="3" id="KW-0472">Membrane</keyword>
<evidence type="ECO:0000313" key="4">
    <source>
        <dbReference type="EMBL" id="KAF3111301.1"/>
    </source>
</evidence>
<feature type="compositionally biased region" description="Polar residues" evidence="2">
    <location>
        <begin position="1"/>
        <end position="12"/>
    </location>
</feature>
<feature type="region of interest" description="Disordered" evidence="2">
    <location>
        <begin position="1"/>
        <end position="28"/>
    </location>
</feature>
<evidence type="ECO:0000256" key="1">
    <source>
        <dbReference type="SAM" id="Coils"/>
    </source>
</evidence>
<feature type="coiled-coil region" evidence="1">
    <location>
        <begin position="96"/>
        <end position="156"/>
    </location>
</feature>
<evidence type="ECO:0000256" key="3">
    <source>
        <dbReference type="SAM" id="Phobius"/>
    </source>
</evidence>
<protein>
    <submittedName>
        <fullName evidence="4">Uncharacterized protein</fullName>
    </submittedName>
</protein>
<dbReference type="EMBL" id="WIQW01000004">
    <property type="protein sequence ID" value="KAF3111301.1"/>
    <property type="molecule type" value="Genomic_DNA"/>
</dbReference>
<name>A0A7C8NI53_ORBOL</name>
<organism evidence="4 5">
    <name type="scientific">Orbilia oligospora</name>
    <name type="common">Nematode-trapping fungus</name>
    <name type="synonym">Arthrobotrys oligospora</name>
    <dbReference type="NCBI Taxonomy" id="2813651"/>
    <lineage>
        <taxon>Eukaryota</taxon>
        <taxon>Fungi</taxon>
        <taxon>Dikarya</taxon>
        <taxon>Ascomycota</taxon>
        <taxon>Pezizomycotina</taxon>
        <taxon>Orbiliomycetes</taxon>
        <taxon>Orbiliales</taxon>
        <taxon>Orbiliaceae</taxon>
        <taxon>Orbilia</taxon>
    </lineage>
</organism>
<comment type="caution">
    <text evidence="4">The sequence shown here is derived from an EMBL/GenBank/DDBJ whole genome shotgun (WGS) entry which is preliminary data.</text>
</comment>
<gene>
    <name evidence="4" type="ORF">TWF102_006974</name>
</gene>